<organism evidence="1 2">
    <name type="scientific">Coprinopsis marcescibilis</name>
    <name type="common">Agaric fungus</name>
    <name type="synonym">Psathyrella marcescibilis</name>
    <dbReference type="NCBI Taxonomy" id="230819"/>
    <lineage>
        <taxon>Eukaryota</taxon>
        <taxon>Fungi</taxon>
        <taxon>Dikarya</taxon>
        <taxon>Basidiomycota</taxon>
        <taxon>Agaricomycotina</taxon>
        <taxon>Agaricomycetes</taxon>
        <taxon>Agaricomycetidae</taxon>
        <taxon>Agaricales</taxon>
        <taxon>Agaricineae</taxon>
        <taxon>Psathyrellaceae</taxon>
        <taxon>Coprinopsis</taxon>
    </lineage>
</organism>
<sequence>MFPRLPPELLWHILGYLQADKPSLCSASLISSLFRVPCQKLLFPSLALRSPASDFKMNGTQPYSPGGGLQQLFEKSPWIAASIKCIRIDTKCHGGNGTWIENDSVLPAALSLIDLGSIEVFEIVKNPWTKLSLATRNVISTILRSQSLVSLSIQGLPINILNMCGPAVKHLSLGHHVADIDPFHPDIWPPKPERETAWKLQTLVVEWQTNIESLLEYFRNKNKNVDLSGLNRLLASEFVFDFWQLSSSTALEALVLTDRQIVNCSPEQIARISTLTNLQELFITGIIGLSMGESNFHLSPLRALITHLNSVIPSIHLACVHLHLFHRSARFEDLHGDGAINWRSLDNLLSNSNRFNQFRKIKIELCAYYEHLNLDPVIQNISVCLPTLAGKGMLEFKVSTGKFSPFEKFF</sequence>
<keyword evidence="2" id="KW-1185">Reference proteome</keyword>
<dbReference type="InterPro" id="IPR036047">
    <property type="entry name" value="F-box-like_dom_sf"/>
</dbReference>
<dbReference type="Proteomes" id="UP000307440">
    <property type="component" value="Unassembled WGS sequence"/>
</dbReference>
<gene>
    <name evidence="1" type="ORF">FA15DRAFT_272385</name>
</gene>
<evidence type="ECO:0008006" key="3">
    <source>
        <dbReference type="Google" id="ProtNLM"/>
    </source>
</evidence>
<dbReference type="SUPFAM" id="SSF81383">
    <property type="entry name" value="F-box domain"/>
    <property type="match status" value="1"/>
</dbReference>
<protein>
    <recommendedName>
        <fullName evidence="3">F-box domain-containing protein</fullName>
    </recommendedName>
</protein>
<evidence type="ECO:0000313" key="1">
    <source>
        <dbReference type="EMBL" id="TFK26598.1"/>
    </source>
</evidence>
<dbReference type="OrthoDB" id="2745898at2759"/>
<name>A0A5C3L1Q2_COPMA</name>
<evidence type="ECO:0000313" key="2">
    <source>
        <dbReference type="Proteomes" id="UP000307440"/>
    </source>
</evidence>
<dbReference type="EMBL" id="ML210173">
    <property type="protein sequence ID" value="TFK26598.1"/>
    <property type="molecule type" value="Genomic_DNA"/>
</dbReference>
<accession>A0A5C3L1Q2</accession>
<proteinExistence type="predicted"/>
<dbReference type="AlphaFoldDB" id="A0A5C3L1Q2"/>
<reference evidence="1 2" key="1">
    <citation type="journal article" date="2019" name="Nat. Ecol. Evol.">
        <title>Megaphylogeny resolves global patterns of mushroom evolution.</title>
        <authorList>
            <person name="Varga T."/>
            <person name="Krizsan K."/>
            <person name="Foldi C."/>
            <person name="Dima B."/>
            <person name="Sanchez-Garcia M."/>
            <person name="Sanchez-Ramirez S."/>
            <person name="Szollosi G.J."/>
            <person name="Szarkandi J.G."/>
            <person name="Papp V."/>
            <person name="Albert L."/>
            <person name="Andreopoulos W."/>
            <person name="Angelini C."/>
            <person name="Antonin V."/>
            <person name="Barry K.W."/>
            <person name="Bougher N.L."/>
            <person name="Buchanan P."/>
            <person name="Buyck B."/>
            <person name="Bense V."/>
            <person name="Catcheside P."/>
            <person name="Chovatia M."/>
            <person name="Cooper J."/>
            <person name="Damon W."/>
            <person name="Desjardin D."/>
            <person name="Finy P."/>
            <person name="Geml J."/>
            <person name="Haridas S."/>
            <person name="Hughes K."/>
            <person name="Justo A."/>
            <person name="Karasinski D."/>
            <person name="Kautmanova I."/>
            <person name="Kiss B."/>
            <person name="Kocsube S."/>
            <person name="Kotiranta H."/>
            <person name="LaButti K.M."/>
            <person name="Lechner B.E."/>
            <person name="Liimatainen K."/>
            <person name="Lipzen A."/>
            <person name="Lukacs Z."/>
            <person name="Mihaltcheva S."/>
            <person name="Morgado L.N."/>
            <person name="Niskanen T."/>
            <person name="Noordeloos M.E."/>
            <person name="Ohm R.A."/>
            <person name="Ortiz-Santana B."/>
            <person name="Ovrebo C."/>
            <person name="Racz N."/>
            <person name="Riley R."/>
            <person name="Savchenko A."/>
            <person name="Shiryaev A."/>
            <person name="Soop K."/>
            <person name="Spirin V."/>
            <person name="Szebenyi C."/>
            <person name="Tomsovsky M."/>
            <person name="Tulloss R.E."/>
            <person name="Uehling J."/>
            <person name="Grigoriev I.V."/>
            <person name="Vagvolgyi C."/>
            <person name="Papp T."/>
            <person name="Martin F.M."/>
            <person name="Miettinen O."/>
            <person name="Hibbett D.S."/>
            <person name="Nagy L.G."/>
        </authorList>
    </citation>
    <scope>NUCLEOTIDE SEQUENCE [LARGE SCALE GENOMIC DNA]</scope>
    <source>
        <strain evidence="1 2">CBS 121175</strain>
    </source>
</reference>